<name>M5TRJ1_9BACT</name>
<protein>
    <recommendedName>
        <fullName evidence="4">LamG-like jellyroll fold domain-containing protein</fullName>
    </recommendedName>
</protein>
<sequence length="641" mass="69070">MNNDSKECFELRRLIIAAQAGEISEDDAEQLDALILRPGGAEIAAALLDQLSSLEDVTSLNVRSSFCSSNGPRGDAFGDACSVTDEQNASPDPVITPASSASPSAVTSPATPLATSPTTSVASKHHIPAWLVATGAAVLLMSHLSIGALSWSLAQKEATTENTAATLAEPVPSTTLDVAGAQQQQPAGTNPPRDAKSYLVSTTACVWFPSMSTMPRVGQSVQTGEMLSLVEGIAELGVGPSGNDRVRIEGPASVYIQPDGKLSLQSGALTADIADGTPEGLVVKTPIGTVKASSGASAGLVVNLDSVELHVFRGRVAIAAKDYHAGKTPIELVAGEAVRFTIDARGELEIIFQDASANEFASARSMGFDPLNIGDAYINAVKKSDPAIYWRFENTTTDFPRRIVNHGSLGGFDATIHGDVHWRRYASNRVAEFGLSDTPSVIVSAKPWPAKPLSDYTIELWMKPTCFHHGTAFCLTKDNPETNNGYDHGLLFEVGARHWSTLQHLKPNRVRFVHRTPISNQYQAGTYLLSRDVYKVRTWQHWVMRKQGGSITLTVDGEVVDENEDPTDLTPGLNLVIGQLYPTLSQRPFIGQIDEVAVYERFLPDAELLEHFQAANQRPSIKPTSRAAISLYEPYPRESVW</sequence>
<evidence type="ECO:0008006" key="4">
    <source>
        <dbReference type="Google" id="ProtNLM"/>
    </source>
</evidence>
<organism evidence="2 3">
    <name type="scientific">Rhodopirellula sallentina SM41</name>
    <dbReference type="NCBI Taxonomy" id="1263870"/>
    <lineage>
        <taxon>Bacteria</taxon>
        <taxon>Pseudomonadati</taxon>
        <taxon>Planctomycetota</taxon>
        <taxon>Planctomycetia</taxon>
        <taxon>Pirellulales</taxon>
        <taxon>Pirellulaceae</taxon>
        <taxon>Rhodopirellula</taxon>
    </lineage>
</organism>
<dbReference type="SUPFAM" id="SSF49899">
    <property type="entry name" value="Concanavalin A-like lectins/glucanases"/>
    <property type="match status" value="1"/>
</dbReference>
<dbReference type="Pfam" id="PF13385">
    <property type="entry name" value="Laminin_G_3"/>
    <property type="match status" value="1"/>
</dbReference>
<dbReference type="RefSeq" id="WP_008689404.1">
    <property type="nucleotide sequence ID" value="NZ_ANOH01000485.1"/>
</dbReference>
<reference evidence="2 3" key="1">
    <citation type="journal article" date="2013" name="Mar. Genomics">
        <title>Expression of sulfatases in Rhodopirellula baltica and the diversity of sulfatases in the genus Rhodopirellula.</title>
        <authorList>
            <person name="Wegner C.E."/>
            <person name="Richter-Heitmann T."/>
            <person name="Klindworth A."/>
            <person name="Klockow C."/>
            <person name="Richter M."/>
            <person name="Achstetter T."/>
            <person name="Glockner F.O."/>
            <person name="Harder J."/>
        </authorList>
    </citation>
    <scope>NUCLEOTIDE SEQUENCE [LARGE SCALE GENOMIC DNA]</scope>
    <source>
        <strain evidence="2 3">SM41</strain>
    </source>
</reference>
<dbReference type="Proteomes" id="UP000011885">
    <property type="component" value="Unassembled WGS sequence"/>
</dbReference>
<dbReference type="AlphaFoldDB" id="M5TRJ1"/>
<dbReference type="OrthoDB" id="292867at2"/>
<gene>
    <name evidence="2" type="ORF">RSSM_06790</name>
</gene>
<feature type="region of interest" description="Disordered" evidence="1">
    <location>
        <begin position="78"/>
        <end position="118"/>
    </location>
</feature>
<comment type="caution">
    <text evidence="2">The sequence shown here is derived from an EMBL/GenBank/DDBJ whole genome shotgun (WGS) entry which is preliminary data.</text>
</comment>
<dbReference type="Gene3D" id="2.60.120.200">
    <property type="match status" value="1"/>
</dbReference>
<evidence type="ECO:0000313" key="3">
    <source>
        <dbReference type="Proteomes" id="UP000011885"/>
    </source>
</evidence>
<feature type="compositionally biased region" description="Low complexity" evidence="1">
    <location>
        <begin position="93"/>
        <end position="118"/>
    </location>
</feature>
<proteinExistence type="predicted"/>
<evidence type="ECO:0000256" key="1">
    <source>
        <dbReference type="SAM" id="MobiDB-lite"/>
    </source>
</evidence>
<keyword evidence="3" id="KW-1185">Reference proteome</keyword>
<evidence type="ECO:0000313" key="2">
    <source>
        <dbReference type="EMBL" id="EMI51770.1"/>
    </source>
</evidence>
<dbReference type="EMBL" id="ANOH01000485">
    <property type="protein sequence ID" value="EMI51770.1"/>
    <property type="molecule type" value="Genomic_DNA"/>
</dbReference>
<dbReference type="InterPro" id="IPR013320">
    <property type="entry name" value="ConA-like_dom_sf"/>
</dbReference>
<dbReference type="PATRIC" id="fig|1263870.3.peg.7203"/>
<accession>M5TRJ1</accession>